<keyword evidence="4" id="KW-1185">Reference proteome</keyword>
<dbReference type="Gene3D" id="3.40.50.300">
    <property type="entry name" value="P-loop containing nucleotide triphosphate hydrolases"/>
    <property type="match status" value="1"/>
</dbReference>
<feature type="coiled-coil region" evidence="1">
    <location>
        <begin position="420"/>
        <end position="472"/>
    </location>
</feature>
<name>A0ABU7LE34_9NOCA</name>
<keyword evidence="1" id="KW-0175">Coiled coil</keyword>
<proteinExistence type="predicted"/>
<evidence type="ECO:0008006" key="5">
    <source>
        <dbReference type="Google" id="ProtNLM"/>
    </source>
</evidence>
<comment type="caution">
    <text evidence="3">The sequence shown here is derived from an EMBL/GenBank/DDBJ whole genome shotgun (WGS) entry which is preliminary data.</text>
</comment>
<evidence type="ECO:0000256" key="1">
    <source>
        <dbReference type="SAM" id="Coils"/>
    </source>
</evidence>
<evidence type="ECO:0000256" key="2">
    <source>
        <dbReference type="SAM" id="Phobius"/>
    </source>
</evidence>
<keyword evidence="2" id="KW-0812">Transmembrane</keyword>
<accession>A0ABU7LE34</accession>
<dbReference type="EMBL" id="JAUTXY010000009">
    <property type="protein sequence ID" value="MEE2059816.1"/>
    <property type="molecule type" value="Genomic_DNA"/>
</dbReference>
<reference evidence="3 4" key="1">
    <citation type="submission" date="2023-07" db="EMBL/GenBank/DDBJ databases">
        <authorList>
            <person name="Girao M."/>
            <person name="Carvalho M.F."/>
        </authorList>
    </citation>
    <scope>NUCLEOTIDE SEQUENCE [LARGE SCALE GENOMIC DNA]</scope>
    <source>
        <strain evidence="3 4">YIM65754</strain>
    </source>
</reference>
<feature type="coiled-coil region" evidence="1">
    <location>
        <begin position="199"/>
        <end position="226"/>
    </location>
</feature>
<keyword evidence="2" id="KW-0472">Membrane</keyword>
<dbReference type="Proteomes" id="UP001336020">
    <property type="component" value="Unassembled WGS sequence"/>
</dbReference>
<dbReference type="SUPFAM" id="SSF52540">
    <property type="entry name" value="P-loop containing nucleoside triphosphate hydrolases"/>
    <property type="match status" value="1"/>
</dbReference>
<keyword evidence="2" id="KW-1133">Transmembrane helix</keyword>
<dbReference type="InterPro" id="IPR027417">
    <property type="entry name" value="P-loop_NTPase"/>
</dbReference>
<evidence type="ECO:0000313" key="3">
    <source>
        <dbReference type="EMBL" id="MEE2059816.1"/>
    </source>
</evidence>
<feature type="non-terminal residue" evidence="3">
    <location>
        <position position="1"/>
    </location>
</feature>
<protein>
    <recommendedName>
        <fullName evidence="5">Dynamin family protein</fullName>
    </recommendedName>
</protein>
<dbReference type="RefSeq" id="WP_330135018.1">
    <property type="nucleotide sequence ID" value="NZ_JAUTXY010000009.1"/>
</dbReference>
<gene>
    <name evidence="3" type="ORF">Q7514_20045</name>
</gene>
<sequence>TSTGARVSDPTIEDLPTGAVVATARPVLGGAVVVDTPGSGGLVASHTALATQSARQASVLVMVCDASTPLTEPEMNFLRDASASVESVVVAVTKTDKNLRRWRPIVGEDRALIERHLQRQIPVLGVSSLRAALAAQMPPGPARDRAERASGIVELRAQINSLLDARAELPQADALRTLLEGLRRVDERVASDIAVIEDSATATADLTAERDRLQDLKNRSQQWEQYLARDLTLARQAALAHLDEELDRIKQQWTTRVNKSSLEVMRRSAQSFTADMQTDLLAAMESAAQVFLERLEAIVAELFGPNSPQWSEIRELVWAAMQTGTISAGEVGSKRQGLLDPSVLTMGMIGTSMLGAVIGVGAVAGVVWVAVNLGYKAMRTGKTNLLNWLRETLAATRTGTSRMLESALSVGRPEIVLRHRDDLKSRIEDLQSQLKEAQEAARLDAATREKTLERLKKNRKIVQNRIDAIEKLLAGSRNSGAQKTGAQSSGAQS</sequence>
<feature type="transmembrane region" description="Helical" evidence="2">
    <location>
        <begin position="343"/>
        <end position="371"/>
    </location>
</feature>
<organism evidence="3 4">
    <name type="scientific">Rhodococcus artemisiae</name>
    <dbReference type="NCBI Taxonomy" id="714159"/>
    <lineage>
        <taxon>Bacteria</taxon>
        <taxon>Bacillati</taxon>
        <taxon>Actinomycetota</taxon>
        <taxon>Actinomycetes</taxon>
        <taxon>Mycobacteriales</taxon>
        <taxon>Nocardiaceae</taxon>
        <taxon>Rhodococcus</taxon>
    </lineage>
</organism>
<evidence type="ECO:0000313" key="4">
    <source>
        <dbReference type="Proteomes" id="UP001336020"/>
    </source>
</evidence>